<feature type="chain" id="PRO_5012327012" description="Apple domain-containing protein" evidence="1">
    <location>
        <begin position="21"/>
        <end position="109"/>
    </location>
</feature>
<sequence length="109" mass="12137">MRFTNLLAIVLSIGSIAVEATPVDKRSALTCGLHGNDGNRYVIQQTRCTRANCAIECRNSKKCKAYSYGNGRCPGQDLGQEDDYYYSQGDYDFGSQADYDICSQDVHYN</sequence>
<dbReference type="STRING" id="1276538.A0A1X7RSU8"/>
<keyword evidence="3" id="KW-1185">Reference proteome</keyword>
<keyword evidence="1" id="KW-0732">Signal</keyword>
<accession>A0A1X7RSU8</accession>
<evidence type="ECO:0000256" key="1">
    <source>
        <dbReference type="SAM" id="SignalP"/>
    </source>
</evidence>
<evidence type="ECO:0000313" key="3">
    <source>
        <dbReference type="Proteomes" id="UP000215127"/>
    </source>
</evidence>
<name>A0A1X7RSU8_ZYMT9</name>
<dbReference type="AlphaFoldDB" id="A0A1X7RSU8"/>
<protein>
    <recommendedName>
        <fullName evidence="4">Apple domain-containing protein</fullName>
    </recommendedName>
</protein>
<organism evidence="2 3">
    <name type="scientific">Zymoseptoria tritici (strain ST99CH_3D7)</name>
    <dbReference type="NCBI Taxonomy" id="1276538"/>
    <lineage>
        <taxon>Eukaryota</taxon>
        <taxon>Fungi</taxon>
        <taxon>Dikarya</taxon>
        <taxon>Ascomycota</taxon>
        <taxon>Pezizomycotina</taxon>
        <taxon>Dothideomycetes</taxon>
        <taxon>Dothideomycetidae</taxon>
        <taxon>Mycosphaerellales</taxon>
        <taxon>Mycosphaerellaceae</taxon>
        <taxon>Zymoseptoria</taxon>
    </lineage>
</organism>
<proteinExistence type="predicted"/>
<dbReference type="EMBL" id="LT853696">
    <property type="protein sequence ID" value="SMQ50476.1"/>
    <property type="molecule type" value="Genomic_DNA"/>
</dbReference>
<evidence type="ECO:0008006" key="4">
    <source>
        <dbReference type="Google" id="ProtNLM"/>
    </source>
</evidence>
<gene>
    <name evidence="2" type="ORF">ZT3D7_G5629</name>
</gene>
<feature type="signal peptide" evidence="1">
    <location>
        <begin position="1"/>
        <end position="20"/>
    </location>
</feature>
<evidence type="ECO:0000313" key="2">
    <source>
        <dbReference type="EMBL" id="SMQ50476.1"/>
    </source>
</evidence>
<reference evidence="2 3" key="1">
    <citation type="submission" date="2016-06" db="EMBL/GenBank/DDBJ databases">
        <authorList>
            <person name="Kjaerup R.B."/>
            <person name="Dalgaard T.S."/>
            <person name="Juul-Madsen H.R."/>
        </authorList>
    </citation>
    <scope>NUCLEOTIDE SEQUENCE [LARGE SCALE GENOMIC DNA]</scope>
</reference>
<dbReference type="Proteomes" id="UP000215127">
    <property type="component" value="Chromosome 5"/>
</dbReference>